<dbReference type="InterPro" id="IPR007581">
    <property type="entry name" value="Endonuclease-V"/>
</dbReference>
<evidence type="ECO:0000313" key="7">
    <source>
        <dbReference type="Ensembl" id="ENSNNAP00000000860.1"/>
    </source>
</evidence>
<dbReference type="PANTHER" id="PTHR28511">
    <property type="entry name" value="ENDONUCLEASE V"/>
    <property type="match status" value="1"/>
</dbReference>
<evidence type="ECO:0000256" key="4">
    <source>
        <dbReference type="ARBA" id="ARBA00022759"/>
    </source>
</evidence>
<reference evidence="7" key="2">
    <citation type="submission" date="2025-09" db="UniProtKB">
        <authorList>
            <consortium name="Ensembl"/>
        </authorList>
    </citation>
    <scope>IDENTIFICATION</scope>
</reference>
<dbReference type="Gene3D" id="3.30.2170.10">
    <property type="entry name" value="archaeoglobus fulgidus dsm 4304 superfamily"/>
    <property type="match status" value="1"/>
</dbReference>
<comment type="subcellular location">
    <subcellularLocation>
        <location evidence="1">Cytoplasm</location>
    </subcellularLocation>
</comment>
<evidence type="ECO:0000256" key="1">
    <source>
        <dbReference type="ARBA" id="ARBA00004496"/>
    </source>
</evidence>
<sequence>MCTWFLPHFALRSCAKSRKPIYVSVGHKINLLSAVRLVHSCCKYRIPEPIRQALFSLAEAPWTAPSLFPGQPRGPDPRTLQAESGPRALRLTP</sequence>
<dbReference type="PANTHER" id="PTHR28511:SF1">
    <property type="entry name" value="ENDONUCLEASE V"/>
    <property type="match status" value="1"/>
</dbReference>
<name>A0A8C6V4M5_NAJNA</name>
<dbReference type="Pfam" id="PF04493">
    <property type="entry name" value="Endonuclease_5"/>
    <property type="match status" value="1"/>
</dbReference>
<dbReference type="Ensembl" id="ENSNNAT00000000910.1">
    <property type="protein sequence ID" value="ENSNNAP00000000860.1"/>
    <property type="gene ID" value="ENSNNAG00000000620.1"/>
</dbReference>
<keyword evidence="4" id="KW-0255">Endonuclease</keyword>
<evidence type="ECO:0000256" key="3">
    <source>
        <dbReference type="ARBA" id="ARBA00022722"/>
    </source>
</evidence>
<dbReference type="GO" id="GO:0006281">
    <property type="term" value="P:DNA repair"/>
    <property type="evidence" value="ECO:0007669"/>
    <property type="project" value="InterPro"/>
</dbReference>
<proteinExistence type="predicted"/>
<keyword evidence="5" id="KW-0378">Hydrolase</keyword>
<evidence type="ECO:0000256" key="5">
    <source>
        <dbReference type="ARBA" id="ARBA00022801"/>
    </source>
</evidence>
<dbReference type="GO" id="GO:0016891">
    <property type="term" value="F:RNA endonuclease activity producing 5'-phosphomonoesters, hydrolytic mechanism"/>
    <property type="evidence" value="ECO:0007669"/>
    <property type="project" value="TreeGrafter"/>
</dbReference>
<dbReference type="OrthoDB" id="20018at2759"/>
<dbReference type="GO" id="GO:0005737">
    <property type="term" value="C:cytoplasm"/>
    <property type="evidence" value="ECO:0007669"/>
    <property type="project" value="UniProtKB-SubCell"/>
</dbReference>
<keyword evidence="2" id="KW-0963">Cytoplasm</keyword>
<dbReference type="GeneTree" id="ENSGT00940000176115"/>
<evidence type="ECO:0000256" key="6">
    <source>
        <dbReference type="SAM" id="MobiDB-lite"/>
    </source>
</evidence>
<keyword evidence="8" id="KW-1185">Reference proteome</keyword>
<dbReference type="Proteomes" id="UP000694559">
    <property type="component" value="Unplaced"/>
</dbReference>
<feature type="region of interest" description="Disordered" evidence="6">
    <location>
        <begin position="66"/>
        <end position="93"/>
    </location>
</feature>
<dbReference type="GO" id="GO:0005730">
    <property type="term" value="C:nucleolus"/>
    <property type="evidence" value="ECO:0007669"/>
    <property type="project" value="TreeGrafter"/>
</dbReference>
<accession>A0A8C6V4M5</accession>
<reference evidence="7" key="1">
    <citation type="submission" date="2025-08" db="UniProtKB">
        <authorList>
            <consortium name="Ensembl"/>
        </authorList>
    </citation>
    <scope>IDENTIFICATION</scope>
</reference>
<dbReference type="AlphaFoldDB" id="A0A8C6V4M5"/>
<protein>
    <recommendedName>
        <fullName evidence="9">Endonuclease V</fullName>
    </recommendedName>
</protein>
<evidence type="ECO:0000313" key="8">
    <source>
        <dbReference type="Proteomes" id="UP000694559"/>
    </source>
</evidence>
<keyword evidence="3" id="KW-0540">Nuclease</keyword>
<dbReference type="GO" id="GO:0003727">
    <property type="term" value="F:single-stranded RNA binding"/>
    <property type="evidence" value="ECO:0007669"/>
    <property type="project" value="TreeGrafter"/>
</dbReference>
<organism evidence="7 8">
    <name type="scientific">Naja naja</name>
    <name type="common">Indian cobra</name>
    <dbReference type="NCBI Taxonomy" id="35670"/>
    <lineage>
        <taxon>Eukaryota</taxon>
        <taxon>Metazoa</taxon>
        <taxon>Chordata</taxon>
        <taxon>Craniata</taxon>
        <taxon>Vertebrata</taxon>
        <taxon>Euteleostomi</taxon>
        <taxon>Lepidosauria</taxon>
        <taxon>Squamata</taxon>
        <taxon>Bifurcata</taxon>
        <taxon>Unidentata</taxon>
        <taxon>Episquamata</taxon>
        <taxon>Toxicofera</taxon>
        <taxon>Serpentes</taxon>
        <taxon>Colubroidea</taxon>
        <taxon>Elapidae</taxon>
        <taxon>Elapinae</taxon>
        <taxon>Naja</taxon>
    </lineage>
</organism>
<evidence type="ECO:0000256" key="2">
    <source>
        <dbReference type="ARBA" id="ARBA00022490"/>
    </source>
</evidence>
<evidence type="ECO:0008006" key="9">
    <source>
        <dbReference type="Google" id="ProtNLM"/>
    </source>
</evidence>